<dbReference type="Proteomes" id="UP000118435">
    <property type="component" value="Segment"/>
</dbReference>
<evidence type="ECO:0000313" key="1">
    <source>
        <dbReference type="EMBL" id="AKT72720.1"/>
    </source>
</evidence>
<sequence>MTMNIIITTRDFSNDESVVETAELHNSVANSISKAYRGTIRAEGKKKLLIRNLPAAPGCTRRNSNLFIFCHDRDYRKFHQGIVQLKRTRSQVDPSDIVNVTKNIKCRLQPHNQDPPLFAGQLQNTIAHVCTLFNQLVFTAQLRHYCENHERVVLYARDELTRRCGDKSTLGIHIYQLISLLDQDRHSELCHVLVGLLHQTPHMWARSIRLMGRLRNYLQQRFLHILVESGLQVDSIFESCYHSEAYRLLFQIDKTNQTPRSLTYSANVLPVIENETEATPVPPCI</sequence>
<gene>
    <name evidence="1" type="primary">CyUL34</name>
</gene>
<reference evidence="1 2" key="1">
    <citation type="journal article" date="2016" name="BMC Genomics">
        <title>A novel strain of cynomolgus macaque cytomegalovirus: implications for host-virus co-evolution.</title>
        <authorList>
            <person name="Russell J.N."/>
            <person name="Marsh A.K."/>
            <person name="Willer D.O."/>
            <person name="Ambagala A.P."/>
            <person name="Dzamba M."/>
            <person name="Chan J.K."/>
            <person name="Pilon R."/>
            <person name="Fournier J."/>
            <person name="Brudno M."/>
            <person name="Antony J.M."/>
            <person name="Sandstrom P."/>
            <person name="Evans B.J."/>
            <person name="MacDonald K.S."/>
        </authorList>
    </citation>
    <scope>NUCLEOTIDE SEQUENCE [LARGE SCALE GENOMIC DNA]</scope>
    <source>
        <strain evidence="1">Mauritius</strain>
    </source>
</reference>
<accession>A0A0K1GZY8</accession>
<name>A0A0K1GZY8_9BETA</name>
<dbReference type="EMBL" id="KP796148">
    <property type="protein sequence ID" value="AKT72720.1"/>
    <property type="molecule type" value="Genomic_DNA"/>
</dbReference>
<dbReference type="Pfam" id="PF25722">
    <property type="entry name" value="CMV_UL34"/>
    <property type="match status" value="1"/>
</dbReference>
<organism evidence="1 2">
    <name type="scientific">Cynomolgus macaque cytomegalovirus strain Mauritius</name>
    <dbReference type="NCBI Taxonomy" id="1690255"/>
    <lineage>
        <taxon>Viruses</taxon>
        <taxon>Duplodnaviria</taxon>
        <taxon>Heunggongvirae</taxon>
        <taxon>Peploviricota</taxon>
        <taxon>Herviviricetes</taxon>
        <taxon>Herpesvirales</taxon>
        <taxon>Orthoherpesviridae</taxon>
        <taxon>Betaherpesvirinae</taxon>
        <taxon>Cytomegalovirus</taxon>
        <taxon>Cytomegalovirus macacinebeta3</taxon>
    </lineage>
</organism>
<dbReference type="InterPro" id="IPR058046">
    <property type="entry name" value="UL34"/>
</dbReference>
<evidence type="ECO:0000313" key="2">
    <source>
        <dbReference type="Proteomes" id="UP000118435"/>
    </source>
</evidence>
<proteinExistence type="predicted"/>
<protein>
    <submittedName>
        <fullName evidence="1">Protein UL34</fullName>
    </submittedName>
</protein>